<dbReference type="Proteomes" id="UP000264800">
    <property type="component" value="Unplaced"/>
</dbReference>
<protein>
    <submittedName>
        <fullName evidence="1">Uncharacterized protein</fullName>
    </submittedName>
</protein>
<dbReference type="Ensembl" id="ENSKMAT00000021506.1">
    <property type="protein sequence ID" value="ENSKMAP00000021229.1"/>
    <property type="gene ID" value="ENSKMAG00000015766.1"/>
</dbReference>
<dbReference type="PANTHER" id="PTHR15977:SF15">
    <property type="entry name" value="CILIA- AND FLAGELLA-ASSOCIATED PROTEIN 46"/>
    <property type="match status" value="1"/>
</dbReference>
<dbReference type="PANTHER" id="PTHR15977">
    <property type="entry name" value="CILIA- AND FLAGELLA-ASSOCIATED PROTEIN 46"/>
    <property type="match status" value="1"/>
</dbReference>
<reference evidence="1" key="1">
    <citation type="submission" date="2025-08" db="UniProtKB">
        <authorList>
            <consortium name="Ensembl"/>
        </authorList>
    </citation>
    <scope>IDENTIFICATION</scope>
</reference>
<dbReference type="AlphaFoldDB" id="A0A3Q3B9Q9"/>
<dbReference type="GO" id="GO:0035082">
    <property type="term" value="P:axoneme assembly"/>
    <property type="evidence" value="ECO:0007669"/>
    <property type="project" value="InterPro"/>
</dbReference>
<organism evidence="1 2">
    <name type="scientific">Kryptolebias marmoratus</name>
    <name type="common">Mangrove killifish</name>
    <name type="synonym">Rivulus marmoratus</name>
    <dbReference type="NCBI Taxonomy" id="37003"/>
    <lineage>
        <taxon>Eukaryota</taxon>
        <taxon>Metazoa</taxon>
        <taxon>Chordata</taxon>
        <taxon>Craniata</taxon>
        <taxon>Vertebrata</taxon>
        <taxon>Euteleostomi</taxon>
        <taxon>Actinopterygii</taxon>
        <taxon>Neopterygii</taxon>
        <taxon>Teleostei</taxon>
        <taxon>Neoteleostei</taxon>
        <taxon>Acanthomorphata</taxon>
        <taxon>Ovalentaria</taxon>
        <taxon>Atherinomorphae</taxon>
        <taxon>Cyprinodontiformes</taxon>
        <taxon>Rivulidae</taxon>
        <taxon>Kryptolebias</taxon>
    </lineage>
</organism>
<dbReference type="InterPro" id="IPR039586">
    <property type="entry name" value="CFAP46"/>
</dbReference>
<name>A0A3Q3B9Q9_KRYMA</name>
<reference evidence="1" key="2">
    <citation type="submission" date="2025-09" db="UniProtKB">
        <authorList>
            <consortium name="Ensembl"/>
        </authorList>
    </citation>
    <scope>IDENTIFICATION</scope>
</reference>
<accession>A0A3Q3B9Q9</accession>
<dbReference type="STRING" id="37003.ENSKMAP00000021229"/>
<evidence type="ECO:0000313" key="1">
    <source>
        <dbReference type="Ensembl" id="ENSKMAP00000021229.1"/>
    </source>
</evidence>
<dbReference type="GeneTree" id="ENSGT00570000079216"/>
<evidence type="ECO:0000313" key="2">
    <source>
        <dbReference type="Proteomes" id="UP000264800"/>
    </source>
</evidence>
<keyword evidence="2" id="KW-1185">Reference proteome</keyword>
<dbReference type="GO" id="GO:0060294">
    <property type="term" value="P:cilium movement involved in cell motility"/>
    <property type="evidence" value="ECO:0007669"/>
    <property type="project" value="InterPro"/>
</dbReference>
<dbReference type="OMA" id="EWEHLLG"/>
<proteinExistence type="predicted"/>
<sequence>MKALPANHVTPSYTSPVDTHGFKCIIDPYNERHLGGSGLRKIMKEVLDRQSFTHLWDGSKDRPSLSEVEQVLCRCSAFIYLGGDSFLANVAPVKVAALDLSDCRVALLFDRVQDKMDFLHQSNLENQTRAGQFALETPVETCLLLSLSGVGCIFTNQWSSSLQQTAHSTATVLDNFMRTRRTSGQTIGALRGVTGTHDPQLLTDSSKETLLTPAAFNCVLYGLPNLIAS</sequence>